<evidence type="ECO:0000256" key="8">
    <source>
        <dbReference type="ARBA" id="ARBA00023316"/>
    </source>
</evidence>
<evidence type="ECO:0000256" key="11">
    <source>
        <dbReference type="RuleBase" id="RU000589"/>
    </source>
</evidence>
<evidence type="ECO:0000256" key="3">
    <source>
        <dbReference type="ARBA" id="ARBA00013229"/>
    </source>
</evidence>
<feature type="domain" description="Pectinesterase catalytic" evidence="12">
    <location>
        <begin position="17"/>
        <end position="315"/>
    </location>
</feature>
<comment type="catalytic activity">
    <reaction evidence="9 11">
        <text>[(1-&gt;4)-alpha-D-galacturonosyl methyl ester](n) + n H2O = [(1-&gt;4)-alpha-D-galacturonosyl](n) + n methanol + n H(+)</text>
        <dbReference type="Rhea" id="RHEA:22380"/>
        <dbReference type="Rhea" id="RHEA-COMP:14570"/>
        <dbReference type="Rhea" id="RHEA-COMP:14573"/>
        <dbReference type="ChEBI" id="CHEBI:15377"/>
        <dbReference type="ChEBI" id="CHEBI:15378"/>
        <dbReference type="ChEBI" id="CHEBI:17790"/>
        <dbReference type="ChEBI" id="CHEBI:140522"/>
        <dbReference type="ChEBI" id="CHEBI:140523"/>
        <dbReference type="EC" id="3.1.1.11"/>
    </reaction>
</comment>
<dbReference type="EMBL" id="WJXA01000013">
    <property type="protein sequence ID" value="KAF7120153.1"/>
    <property type="molecule type" value="Genomic_DNA"/>
</dbReference>
<comment type="subcellular location">
    <subcellularLocation>
        <location evidence="1">Secreted</location>
        <location evidence="1">Cell wall</location>
    </subcellularLocation>
</comment>
<accession>A0A834G5L9</accession>
<comment type="caution">
    <text evidence="13">The sequence shown here is derived from an EMBL/GenBank/DDBJ whole genome shotgun (WGS) entry which is preliminary data.</text>
</comment>
<keyword evidence="5" id="KW-0964">Secreted</keyword>
<dbReference type="FunFam" id="2.160.20.10:FF:000029">
    <property type="entry name" value="Pectinesterase 4"/>
    <property type="match status" value="1"/>
</dbReference>
<dbReference type="Gene3D" id="2.160.20.10">
    <property type="entry name" value="Single-stranded right-handed beta-helix, Pectin lyase-like"/>
    <property type="match status" value="1"/>
</dbReference>
<dbReference type="AlphaFoldDB" id="A0A834G5L9"/>
<dbReference type="Pfam" id="PF01095">
    <property type="entry name" value="Pectinesterase"/>
    <property type="match status" value="1"/>
</dbReference>
<comment type="pathway">
    <text evidence="2 11">Glycan metabolism; pectin degradation; 2-dehydro-3-deoxy-D-gluconate from pectin: step 1/5.</text>
</comment>
<evidence type="ECO:0000256" key="9">
    <source>
        <dbReference type="ARBA" id="ARBA00047928"/>
    </source>
</evidence>
<dbReference type="GO" id="GO:0045490">
    <property type="term" value="P:pectin catabolic process"/>
    <property type="evidence" value="ECO:0007669"/>
    <property type="project" value="UniProtKB-UniRule"/>
</dbReference>
<dbReference type="GO" id="GO:0030599">
    <property type="term" value="F:pectinesterase activity"/>
    <property type="evidence" value="ECO:0007669"/>
    <property type="project" value="UniProtKB-UniRule"/>
</dbReference>
<dbReference type="InterPro" id="IPR000070">
    <property type="entry name" value="Pectinesterase_cat"/>
</dbReference>
<dbReference type="OrthoDB" id="1936831at2759"/>
<dbReference type="SUPFAM" id="SSF51126">
    <property type="entry name" value="Pectin lyase-like"/>
    <property type="match status" value="1"/>
</dbReference>
<organism evidence="13 14">
    <name type="scientific">Rhododendron simsii</name>
    <name type="common">Sims's rhododendron</name>
    <dbReference type="NCBI Taxonomy" id="118357"/>
    <lineage>
        <taxon>Eukaryota</taxon>
        <taxon>Viridiplantae</taxon>
        <taxon>Streptophyta</taxon>
        <taxon>Embryophyta</taxon>
        <taxon>Tracheophyta</taxon>
        <taxon>Spermatophyta</taxon>
        <taxon>Magnoliopsida</taxon>
        <taxon>eudicotyledons</taxon>
        <taxon>Gunneridae</taxon>
        <taxon>Pentapetalae</taxon>
        <taxon>asterids</taxon>
        <taxon>Ericales</taxon>
        <taxon>Ericaceae</taxon>
        <taxon>Ericoideae</taxon>
        <taxon>Rhodoreae</taxon>
        <taxon>Rhododendron</taxon>
    </lineage>
</organism>
<name>A0A834G5L9_RHOSS</name>
<dbReference type="PROSITE" id="PS00503">
    <property type="entry name" value="PECTINESTERASE_2"/>
    <property type="match status" value="1"/>
</dbReference>
<evidence type="ECO:0000256" key="10">
    <source>
        <dbReference type="PROSITE-ProRule" id="PRU10040"/>
    </source>
</evidence>
<evidence type="ECO:0000256" key="6">
    <source>
        <dbReference type="ARBA" id="ARBA00022801"/>
    </source>
</evidence>
<protein>
    <recommendedName>
        <fullName evidence="3 11">Pectinesterase</fullName>
        <ecNumber evidence="3 11">3.1.1.11</ecNumber>
    </recommendedName>
</protein>
<dbReference type="UniPathway" id="UPA00545">
    <property type="reaction ID" value="UER00823"/>
</dbReference>
<dbReference type="InterPro" id="IPR033131">
    <property type="entry name" value="Pectinesterase_Asp_AS"/>
</dbReference>
<evidence type="ECO:0000259" key="12">
    <source>
        <dbReference type="Pfam" id="PF01095"/>
    </source>
</evidence>
<evidence type="ECO:0000256" key="5">
    <source>
        <dbReference type="ARBA" id="ARBA00022525"/>
    </source>
</evidence>
<dbReference type="EC" id="3.1.1.11" evidence="3 11"/>
<evidence type="ECO:0000256" key="7">
    <source>
        <dbReference type="ARBA" id="ARBA00023085"/>
    </source>
</evidence>
<evidence type="ECO:0000256" key="2">
    <source>
        <dbReference type="ARBA" id="ARBA00005184"/>
    </source>
</evidence>
<feature type="active site" evidence="10">
    <location>
        <position position="168"/>
    </location>
</feature>
<dbReference type="Proteomes" id="UP000626092">
    <property type="component" value="Unassembled WGS sequence"/>
</dbReference>
<dbReference type="InterPro" id="IPR011050">
    <property type="entry name" value="Pectin_lyase_fold/virulence"/>
</dbReference>
<evidence type="ECO:0000256" key="1">
    <source>
        <dbReference type="ARBA" id="ARBA00004191"/>
    </source>
</evidence>
<keyword evidence="6 11" id="KW-0378">Hydrolase</keyword>
<evidence type="ECO:0000313" key="14">
    <source>
        <dbReference type="Proteomes" id="UP000626092"/>
    </source>
</evidence>
<keyword evidence="8" id="KW-0961">Cell wall biogenesis/degradation</keyword>
<dbReference type="PANTHER" id="PTHR31707">
    <property type="entry name" value="PECTINESTERASE"/>
    <property type="match status" value="1"/>
</dbReference>
<dbReference type="GO" id="GO:0042545">
    <property type="term" value="P:cell wall modification"/>
    <property type="evidence" value="ECO:0007669"/>
    <property type="project" value="UniProtKB-UniRule"/>
</dbReference>
<dbReference type="InterPro" id="IPR012334">
    <property type="entry name" value="Pectin_lyas_fold"/>
</dbReference>
<keyword evidence="4" id="KW-0134">Cell wall</keyword>
<keyword evidence="7 11" id="KW-0063">Aspartyl esterase</keyword>
<reference evidence="13" key="1">
    <citation type="submission" date="2019-11" db="EMBL/GenBank/DDBJ databases">
        <authorList>
            <person name="Liu Y."/>
            <person name="Hou J."/>
            <person name="Li T.-Q."/>
            <person name="Guan C.-H."/>
            <person name="Wu X."/>
            <person name="Wu H.-Z."/>
            <person name="Ling F."/>
            <person name="Zhang R."/>
            <person name="Shi X.-G."/>
            <person name="Ren J.-P."/>
            <person name="Chen E.-F."/>
            <person name="Sun J.-M."/>
        </authorList>
    </citation>
    <scope>NUCLEOTIDE SEQUENCE</scope>
    <source>
        <strain evidence="13">Adult_tree_wgs_1</strain>
        <tissue evidence="13">Leaves</tissue>
    </source>
</reference>
<gene>
    <name evidence="13" type="ORF">RHSIM_Rhsim13G0002800</name>
</gene>
<keyword evidence="14" id="KW-1185">Reference proteome</keyword>
<evidence type="ECO:0000256" key="4">
    <source>
        <dbReference type="ARBA" id="ARBA00022512"/>
    </source>
</evidence>
<sequence length="329" mass="36910">MLMTLCSSAQSQVMDIDVTVAKDGSGNFSTIQEAIEHAPSFSPRRYKIQIGAGLYEEYIVVSLKKTNLMLVGAGMDKTIISGNRTTATGPYKHTYQTATAAIEGQGFVGLHITFANTAGKQYPQAVALRVDANYSAFYKCRFLGNEDTLFTRTGYQFYRECEIYGTVDFIFGDSTVVLQNCFIYPLQPLVQKQNTITAHKRELPEEQTGIIIHNCTIRAAQEQLQQDSKFTTFLGRPWGNMSRTIIMQSFLDDLIYPKGWLKWESPPHSVDKVDYAEFKNQGPGANTAGRVHWSRVINSSSEATKYTVKNFIKGDKWIPAEIPYFPGLI</sequence>
<evidence type="ECO:0000313" key="13">
    <source>
        <dbReference type="EMBL" id="KAF7120153.1"/>
    </source>
</evidence>
<proteinExistence type="predicted"/>